<feature type="region of interest" description="Disordered" evidence="1">
    <location>
        <begin position="182"/>
        <end position="228"/>
    </location>
</feature>
<dbReference type="AlphaFoldDB" id="A0A9P4XR80"/>
<sequence>MTDSKVPDVVVQAHDSPIASEIVVQASQPGKPPSAFPSPKADTSDNSDASNDPQGGPSPEIGSPIPSGNLDSTENESQEVKYGKDSWPILPPKSPYKASSAQAKRYNIAYRKAVELAMIHAKQKGIDLPSKFTRTFNDPVPPNVSASLRQYYVPKLPALARGLKSLGSDVWEFIPEEELQQAGDDTLAADEIPHKTLSKKRKRKDVPSVPESSLQSPPVPTPTTIKKGNEYMPLASRKSHLYAGERFVPCIQCVKNAAGGKSLGVCIGTKKQGTKRCESCIEGNHKCEAVLQVILPFADLLLGTCLVLGLKHIDKVLISNGTMDRARTA</sequence>
<evidence type="ECO:0000313" key="2">
    <source>
        <dbReference type="EMBL" id="KAF3760102.1"/>
    </source>
</evidence>
<proteinExistence type="predicted"/>
<dbReference type="EMBL" id="MU032354">
    <property type="protein sequence ID" value="KAF3760102.1"/>
    <property type="molecule type" value="Genomic_DNA"/>
</dbReference>
<organism evidence="2 3">
    <name type="scientific">Cryphonectria parasitica (strain ATCC 38755 / EP155)</name>
    <dbReference type="NCBI Taxonomy" id="660469"/>
    <lineage>
        <taxon>Eukaryota</taxon>
        <taxon>Fungi</taxon>
        <taxon>Dikarya</taxon>
        <taxon>Ascomycota</taxon>
        <taxon>Pezizomycotina</taxon>
        <taxon>Sordariomycetes</taxon>
        <taxon>Sordariomycetidae</taxon>
        <taxon>Diaporthales</taxon>
        <taxon>Cryphonectriaceae</taxon>
        <taxon>Cryphonectria-Endothia species complex</taxon>
        <taxon>Cryphonectria</taxon>
    </lineage>
</organism>
<gene>
    <name evidence="2" type="ORF">M406DRAFT_75453</name>
</gene>
<keyword evidence="3" id="KW-1185">Reference proteome</keyword>
<dbReference type="GeneID" id="63842975"/>
<accession>A0A9P4XR80</accession>
<evidence type="ECO:0000256" key="1">
    <source>
        <dbReference type="SAM" id="MobiDB-lite"/>
    </source>
</evidence>
<feature type="region of interest" description="Disordered" evidence="1">
    <location>
        <begin position="1"/>
        <end position="101"/>
    </location>
</feature>
<reference evidence="2" key="1">
    <citation type="journal article" date="2020" name="Phytopathology">
        <title>Genome sequence of the chestnut blight fungus Cryphonectria parasitica EP155: A fundamental resource for an archetypical invasive plant pathogen.</title>
        <authorList>
            <person name="Crouch J.A."/>
            <person name="Dawe A."/>
            <person name="Aerts A."/>
            <person name="Barry K."/>
            <person name="Churchill A.C.L."/>
            <person name="Grimwood J."/>
            <person name="Hillman B."/>
            <person name="Milgroom M.G."/>
            <person name="Pangilinan J."/>
            <person name="Smith M."/>
            <person name="Salamov A."/>
            <person name="Schmutz J."/>
            <person name="Yadav J."/>
            <person name="Grigoriev I.V."/>
            <person name="Nuss D."/>
        </authorList>
    </citation>
    <scope>NUCLEOTIDE SEQUENCE</scope>
    <source>
        <strain evidence="2">EP155</strain>
    </source>
</reference>
<feature type="compositionally biased region" description="Low complexity" evidence="1">
    <location>
        <begin position="44"/>
        <end position="68"/>
    </location>
</feature>
<dbReference type="Proteomes" id="UP000803844">
    <property type="component" value="Unassembled WGS sequence"/>
</dbReference>
<comment type="caution">
    <text evidence="2">The sequence shown here is derived from an EMBL/GenBank/DDBJ whole genome shotgun (WGS) entry which is preliminary data.</text>
</comment>
<dbReference type="RefSeq" id="XP_040771081.1">
    <property type="nucleotide sequence ID" value="XM_040925846.1"/>
</dbReference>
<protein>
    <submittedName>
        <fullName evidence="2">Uncharacterized protein</fullName>
    </submittedName>
</protein>
<feature type="compositionally biased region" description="Polar residues" evidence="1">
    <location>
        <begin position="210"/>
        <end position="226"/>
    </location>
</feature>
<name>A0A9P4XR80_CRYP1</name>
<evidence type="ECO:0000313" key="3">
    <source>
        <dbReference type="Proteomes" id="UP000803844"/>
    </source>
</evidence>